<dbReference type="Proteomes" id="UP001189429">
    <property type="component" value="Unassembled WGS sequence"/>
</dbReference>
<feature type="compositionally biased region" description="Low complexity" evidence="2">
    <location>
        <begin position="1"/>
        <end position="12"/>
    </location>
</feature>
<keyword evidence="4" id="KW-1185">Reference proteome</keyword>
<gene>
    <name evidence="3" type="ORF">PCOR1329_LOCUS33535</name>
</gene>
<feature type="region of interest" description="Disordered" evidence="2">
    <location>
        <begin position="1"/>
        <end position="90"/>
    </location>
</feature>
<evidence type="ECO:0000313" key="4">
    <source>
        <dbReference type="Proteomes" id="UP001189429"/>
    </source>
</evidence>
<protein>
    <submittedName>
        <fullName evidence="3">Uncharacterized protein</fullName>
    </submittedName>
</protein>
<keyword evidence="1" id="KW-0175">Coiled coil</keyword>
<accession>A0ABN9SXQ0</accession>
<feature type="coiled-coil region" evidence="1">
    <location>
        <begin position="284"/>
        <end position="311"/>
    </location>
</feature>
<evidence type="ECO:0000313" key="3">
    <source>
        <dbReference type="EMBL" id="CAK0837300.1"/>
    </source>
</evidence>
<comment type="caution">
    <text evidence="3">The sequence shown here is derived from an EMBL/GenBank/DDBJ whole genome shotgun (WGS) entry which is preliminary data.</text>
</comment>
<feature type="coiled-coil region" evidence="1">
    <location>
        <begin position="210"/>
        <end position="247"/>
    </location>
</feature>
<dbReference type="EMBL" id="CAUYUJ010014142">
    <property type="protein sequence ID" value="CAK0837300.1"/>
    <property type="molecule type" value="Genomic_DNA"/>
</dbReference>
<evidence type="ECO:0000256" key="2">
    <source>
        <dbReference type="SAM" id="MobiDB-lite"/>
    </source>
</evidence>
<proteinExistence type="predicted"/>
<organism evidence="3 4">
    <name type="scientific">Prorocentrum cordatum</name>
    <dbReference type="NCBI Taxonomy" id="2364126"/>
    <lineage>
        <taxon>Eukaryota</taxon>
        <taxon>Sar</taxon>
        <taxon>Alveolata</taxon>
        <taxon>Dinophyceae</taxon>
        <taxon>Prorocentrales</taxon>
        <taxon>Prorocentraceae</taxon>
        <taxon>Prorocentrum</taxon>
    </lineage>
</organism>
<evidence type="ECO:0000256" key="1">
    <source>
        <dbReference type="SAM" id="Coils"/>
    </source>
</evidence>
<feature type="compositionally biased region" description="Basic and acidic residues" evidence="2">
    <location>
        <begin position="76"/>
        <end position="87"/>
    </location>
</feature>
<sequence>MPPAASAAMRAPGVLPLPTSSDRGAGVAGMPRQARSVSPGRLLQAPSPERAAGLPWTWGGPPRAERAGSPPAESPLRPRDLSREVAHPRQAAGLGPAMDVERLLREMEDMRQQIGGVRSSSLVAEQQVRVLRSRLDSLSISLHTEVADSLQGRLEHLECRVDSGDRWLSQLEANCQRQARGHGEMIEGLAKRVEQLSARAPGAPPPSVLASGLESLAAELRQEKEQLRGLARALEDERRQREELGKTLGDVRAGMAAGRAERAALGGELEALGEAVRESAQLGLREAGAAMETLESRVREQLEAIRALAEERPEGGDRDQTEANVWELVDTKVEAAVGATRAALQHELDGFSARLLGQRDALHDALGDALRREGAAREEAVSALRESLDSQARGEKAGCAQQLEGFSLRLDQMQDGLEERLATLEGFLDALRDSVRPRNRFSEPLAPH</sequence>
<name>A0ABN9SXQ0_9DINO</name>
<reference evidence="3" key="1">
    <citation type="submission" date="2023-10" db="EMBL/GenBank/DDBJ databases">
        <authorList>
            <person name="Chen Y."/>
            <person name="Shah S."/>
            <person name="Dougan E. K."/>
            <person name="Thang M."/>
            <person name="Chan C."/>
        </authorList>
    </citation>
    <scope>NUCLEOTIDE SEQUENCE [LARGE SCALE GENOMIC DNA]</scope>
</reference>